<feature type="region of interest" description="Disordered" evidence="1">
    <location>
        <begin position="1"/>
        <end position="78"/>
    </location>
</feature>
<name>A0ABR0HXB1_9PEZI</name>
<evidence type="ECO:0000256" key="1">
    <source>
        <dbReference type="SAM" id="MobiDB-lite"/>
    </source>
</evidence>
<evidence type="ECO:0000313" key="3">
    <source>
        <dbReference type="Proteomes" id="UP001326199"/>
    </source>
</evidence>
<accession>A0ABR0HXB1</accession>
<dbReference type="EMBL" id="JAFFHB010000001">
    <property type="protein sequence ID" value="KAK4672585.1"/>
    <property type="molecule type" value="Genomic_DNA"/>
</dbReference>
<keyword evidence="3" id="KW-1185">Reference proteome</keyword>
<gene>
    <name evidence="2" type="ORF">QC763_104335</name>
</gene>
<dbReference type="GeneID" id="87927344"/>
<dbReference type="Proteomes" id="UP001326199">
    <property type="component" value="Unassembled WGS sequence"/>
</dbReference>
<feature type="compositionally biased region" description="Basic residues" evidence="1">
    <location>
        <begin position="7"/>
        <end position="18"/>
    </location>
</feature>
<feature type="compositionally biased region" description="Polar residues" evidence="1">
    <location>
        <begin position="69"/>
        <end position="78"/>
    </location>
</feature>
<evidence type="ECO:0000313" key="2">
    <source>
        <dbReference type="EMBL" id="KAK4672585.1"/>
    </source>
</evidence>
<feature type="compositionally biased region" description="Polar residues" evidence="1">
    <location>
        <begin position="52"/>
        <end position="62"/>
    </location>
</feature>
<organism evidence="2 3">
    <name type="scientific">Podospora pseudopauciseta</name>
    <dbReference type="NCBI Taxonomy" id="2093780"/>
    <lineage>
        <taxon>Eukaryota</taxon>
        <taxon>Fungi</taxon>
        <taxon>Dikarya</taxon>
        <taxon>Ascomycota</taxon>
        <taxon>Pezizomycotina</taxon>
        <taxon>Sordariomycetes</taxon>
        <taxon>Sordariomycetidae</taxon>
        <taxon>Sordariales</taxon>
        <taxon>Podosporaceae</taxon>
        <taxon>Podospora</taxon>
    </lineage>
</organism>
<comment type="caution">
    <text evidence="2">The sequence shown here is derived from an EMBL/GenBank/DDBJ whole genome shotgun (WGS) entry which is preliminary data.</text>
</comment>
<protein>
    <submittedName>
        <fullName evidence="2">Uncharacterized protein</fullName>
    </submittedName>
</protein>
<dbReference type="RefSeq" id="XP_062769907.1">
    <property type="nucleotide sequence ID" value="XM_062907001.1"/>
</dbReference>
<proteinExistence type="predicted"/>
<sequence>MVYDMAHRKKPRVKSRMLKAREKHGEGNECWLGETHHESWSPLQKKKKPQETLGTQDTTLQQWPCPLHQNKNLSLGAD</sequence>
<reference evidence="2 3" key="1">
    <citation type="journal article" date="2023" name="bioRxiv">
        <title>High-quality genome assemblies of four members of thePodospora anserinaspecies complex.</title>
        <authorList>
            <person name="Ament-Velasquez S.L."/>
            <person name="Vogan A.A."/>
            <person name="Wallerman O."/>
            <person name="Hartmann F."/>
            <person name="Gautier V."/>
            <person name="Silar P."/>
            <person name="Giraud T."/>
            <person name="Johannesson H."/>
        </authorList>
    </citation>
    <scope>NUCLEOTIDE SEQUENCE [LARGE SCALE GENOMIC DNA]</scope>
    <source>
        <strain evidence="2 3">CBS 411.78</strain>
    </source>
</reference>